<organism evidence="2 3">
    <name type="scientific">Pseudolactococcus chungangensis CAU 28 = DSM 22330</name>
    <dbReference type="NCBI Taxonomy" id="1122154"/>
    <lineage>
        <taxon>Bacteria</taxon>
        <taxon>Bacillati</taxon>
        <taxon>Bacillota</taxon>
        <taxon>Bacilli</taxon>
        <taxon>Lactobacillales</taxon>
        <taxon>Streptococcaceae</taxon>
        <taxon>Pseudolactococcus</taxon>
    </lineage>
</organism>
<accession>A0A1K2H633</accession>
<reference evidence="2 3" key="1">
    <citation type="submission" date="2016-11" db="EMBL/GenBank/DDBJ databases">
        <authorList>
            <person name="Jaros S."/>
            <person name="Januszkiewicz K."/>
            <person name="Wedrychowicz H."/>
        </authorList>
    </citation>
    <scope>NUCLEOTIDE SEQUENCE [LARGE SCALE GENOMIC DNA]</scope>
    <source>
        <strain evidence="2 3">DSM 22330</strain>
    </source>
</reference>
<proteinExistence type="predicted"/>
<dbReference type="OrthoDB" id="9872751at2"/>
<dbReference type="STRING" id="1122154.SAMN02746068_00464"/>
<evidence type="ECO:0000256" key="1">
    <source>
        <dbReference type="SAM" id="Coils"/>
    </source>
</evidence>
<dbReference type="RefSeq" id="WP_031366576.1">
    <property type="nucleotide sequence ID" value="NZ_FPKS01000002.1"/>
</dbReference>
<dbReference type="Proteomes" id="UP000185655">
    <property type="component" value="Unassembled WGS sequence"/>
</dbReference>
<keyword evidence="1" id="KW-0175">Coiled coil</keyword>
<feature type="coiled-coil region" evidence="1">
    <location>
        <begin position="9"/>
        <end position="64"/>
    </location>
</feature>
<name>A0A1K2H633_9LACT</name>
<dbReference type="AlphaFoldDB" id="A0A1K2H633"/>
<evidence type="ECO:0000313" key="2">
    <source>
        <dbReference type="EMBL" id="SFZ71680.1"/>
    </source>
</evidence>
<gene>
    <name evidence="2" type="ORF">SAMN02746068_00464</name>
</gene>
<protein>
    <submittedName>
        <fullName evidence="2">Uncharacterized protein</fullName>
    </submittedName>
</protein>
<sequence length="73" mass="8655">MTQFEVSQHAKLLANNEGQSREIKRLQVEDKQMRVAFRDLDLYCGQLEAENERLKAKLARYEMFETATQVWGY</sequence>
<dbReference type="EMBL" id="FPKS01000002">
    <property type="protein sequence ID" value="SFZ71680.1"/>
    <property type="molecule type" value="Genomic_DNA"/>
</dbReference>
<evidence type="ECO:0000313" key="3">
    <source>
        <dbReference type="Proteomes" id="UP000185655"/>
    </source>
</evidence>